<proteinExistence type="predicted"/>
<dbReference type="InterPro" id="IPR032245">
    <property type="entry name" value="RMI2"/>
</dbReference>
<dbReference type="GO" id="GO:0005829">
    <property type="term" value="C:cytosol"/>
    <property type="evidence" value="ECO:0007669"/>
    <property type="project" value="TreeGrafter"/>
</dbReference>
<evidence type="ECO:0008006" key="2">
    <source>
        <dbReference type="Google" id="ProtNLM"/>
    </source>
</evidence>
<dbReference type="PANTHER" id="PTHR33962">
    <property type="entry name" value="RECQ-MEDIATED GENOME INSTABILITY PROTEIN 2 RMI2"/>
    <property type="match status" value="1"/>
</dbReference>
<dbReference type="GO" id="GO:2000042">
    <property type="term" value="P:negative regulation of double-strand break repair via homologous recombination"/>
    <property type="evidence" value="ECO:0007669"/>
    <property type="project" value="TreeGrafter"/>
</dbReference>
<protein>
    <recommendedName>
        <fullName evidence="2">OB domain-containing protein</fullName>
    </recommendedName>
</protein>
<dbReference type="Gene3D" id="2.40.50.140">
    <property type="entry name" value="Nucleic acid-binding proteins"/>
    <property type="match status" value="1"/>
</dbReference>
<evidence type="ECO:0000313" key="1">
    <source>
        <dbReference type="EMBL" id="CAD9421206.1"/>
    </source>
</evidence>
<dbReference type="Pfam" id="PF16100">
    <property type="entry name" value="RMI2"/>
    <property type="match status" value="1"/>
</dbReference>
<dbReference type="InterPro" id="IPR012340">
    <property type="entry name" value="NA-bd_OB-fold"/>
</dbReference>
<reference evidence="1" key="1">
    <citation type="submission" date="2021-01" db="EMBL/GenBank/DDBJ databases">
        <authorList>
            <person name="Corre E."/>
            <person name="Pelletier E."/>
            <person name="Niang G."/>
            <person name="Scheremetjew M."/>
            <person name="Finn R."/>
            <person name="Kale V."/>
            <person name="Holt S."/>
            <person name="Cochrane G."/>
            <person name="Meng A."/>
            <person name="Brown T."/>
            <person name="Cohen L."/>
        </authorList>
    </citation>
    <scope>NUCLEOTIDE SEQUENCE</scope>
    <source>
        <strain evidence="1">CCMP1381</strain>
    </source>
</reference>
<dbReference type="EMBL" id="HBGS01026882">
    <property type="protein sequence ID" value="CAD9421206.1"/>
    <property type="molecule type" value="Transcribed_RNA"/>
</dbReference>
<dbReference type="GO" id="GO:0016607">
    <property type="term" value="C:nuclear speck"/>
    <property type="evidence" value="ECO:0007669"/>
    <property type="project" value="TreeGrafter"/>
</dbReference>
<dbReference type="PANTHER" id="PTHR33962:SF1">
    <property type="entry name" value="RECQ-MEDIATED GENOME INSTABILITY PROTEIN 2"/>
    <property type="match status" value="1"/>
</dbReference>
<dbReference type="GO" id="GO:0006281">
    <property type="term" value="P:DNA repair"/>
    <property type="evidence" value="ECO:0007669"/>
    <property type="project" value="TreeGrafter"/>
</dbReference>
<dbReference type="GO" id="GO:0043007">
    <property type="term" value="P:maintenance of rDNA"/>
    <property type="evidence" value="ECO:0007669"/>
    <property type="project" value="TreeGrafter"/>
</dbReference>
<accession>A0A7S2CBH5</accession>
<organism evidence="1">
    <name type="scientific">Octactis speculum</name>
    <dbReference type="NCBI Taxonomy" id="3111310"/>
    <lineage>
        <taxon>Eukaryota</taxon>
        <taxon>Sar</taxon>
        <taxon>Stramenopiles</taxon>
        <taxon>Ochrophyta</taxon>
        <taxon>Dictyochophyceae</taxon>
        <taxon>Dictyochales</taxon>
        <taxon>Dictyochaceae</taxon>
        <taxon>Octactis</taxon>
    </lineage>
</organism>
<name>A0A7S2CBH5_9STRA</name>
<gene>
    <name evidence="1" type="ORF">DSPE1174_LOCUS13630</name>
</gene>
<sequence length="135" mass="14727">MTLDLTKLAIGDLTRALRRSESESSKQNAEDLKVGYRSGIGRVWIQGWVVHCDAEDDTLAYVDDGTGILKLQGSKPLAGCTVGSMVLVVGKPQLVDKKTCLIVHQHFAIKDPNREALWIAEVANDAFTDETDKSA</sequence>
<dbReference type="GO" id="GO:0033045">
    <property type="term" value="P:regulation of sister chromatid segregation"/>
    <property type="evidence" value="ECO:0007669"/>
    <property type="project" value="TreeGrafter"/>
</dbReference>
<dbReference type="AlphaFoldDB" id="A0A7S2CBH5"/>